<gene>
    <name evidence="1" type="ORF">METZ01_LOCUS316450</name>
</gene>
<evidence type="ECO:0000313" key="1">
    <source>
        <dbReference type="EMBL" id="SVC63596.1"/>
    </source>
</evidence>
<dbReference type="AlphaFoldDB" id="A0A382NR75"/>
<dbReference type="EMBL" id="UINC01102178">
    <property type="protein sequence ID" value="SVC63596.1"/>
    <property type="molecule type" value="Genomic_DNA"/>
</dbReference>
<proteinExistence type="predicted"/>
<name>A0A382NR75_9ZZZZ</name>
<organism evidence="1">
    <name type="scientific">marine metagenome</name>
    <dbReference type="NCBI Taxonomy" id="408172"/>
    <lineage>
        <taxon>unclassified sequences</taxon>
        <taxon>metagenomes</taxon>
        <taxon>ecological metagenomes</taxon>
    </lineage>
</organism>
<protein>
    <submittedName>
        <fullName evidence="1">Uncharacterized protein</fullName>
    </submittedName>
</protein>
<accession>A0A382NR75</accession>
<reference evidence="1" key="1">
    <citation type="submission" date="2018-05" db="EMBL/GenBank/DDBJ databases">
        <authorList>
            <person name="Lanie J.A."/>
            <person name="Ng W.-L."/>
            <person name="Kazmierczak K.M."/>
            <person name="Andrzejewski T.M."/>
            <person name="Davidsen T.M."/>
            <person name="Wayne K.J."/>
            <person name="Tettelin H."/>
            <person name="Glass J.I."/>
            <person name="Rusch D."/>
            <person name="Podicherti R."/>
            <person name="Tsui H.-C.T."/>
            <person name="Winkler M.E."/>
        </authorList>
    </citation>
    <scope>NUCLEOTIDE SEQUENCE</scope>
</reference>
<sequence>MMDLNNKNKLFVLSYKGMKILFAFAILSISFSQRLDSHQSTISQLKLAVENASRNGQVVWAEEFSGLT</sequence>